<name>A0A430QWG0_THESC</name>
<keyword evidence="2 5" id="KW-0732">Signal</keyword>
<dbReference type="GO" id="GO:0016020">
    <property type="term" value="C:membrane"/>
    <property type="evidence" value="ECO:0007669"/>
    <property type="project" value="InterPro"/>
</dbReference>
<evidence type="ECO:0000259" key="6">
    <source>
        <dbReference type="PROSITE" id="PS51762"/>
    </source>
</evidence>
<dbReference type="CDD" id="cd08023">
    <property type="entry name" value="GH16_laminarinase_like"/>
    <property type="match status" value="1"/>
</dbReference>
<dbReference type="Gene3D" id="2.60.120.430">
    <property type="entry name" value="Galactose-binding lectin"/>
    <property type="match status" value="3"/>
</dbReference>
<evidence type="ECO:0000256" key="2">
    <source>
        <dbReference type="ARBA" id="ARBA00022729"/>
    </source>
</evidence>
<dbReference type="InterPro" id="IPR038081">
    <property type="entry name" value="CalX-like_sf"/>
</dbReference>
<dbReference type="Proteomes" id="UP000286734">
    <property type="component" value="Unassembled WGS sequence"/>
</dbReference>
<dbReference type="Pfam" id="PF03425">
    <property type="entry name" value="CBM_11"/>
    <property type="match status" value="2"/>
</dbReference>
<dbReference type="InterPro" id="IPR008979">
    <property type="entry name" value="Galactose-bd-like_sf"/>
</dbReference>
<organism evidence="7 8">
    <name type="scientific">Thermus scotoductus</name>
    <dbReference type="NCBI Taxonomy" id="37636"/>
    <lineage>
        <taxon>Bacteria</taxon>
        <taxon>Thermotogati</taxon>
        <taxon>Deinococcota</taxon>
        <taxon>Deinococci</taxon>
        <taxon>Thermales</taxon>
        <taxon>Thermaceae</taxon>
        <taxon>Thermus</taxon>
    </lineage>
</organism>
<dbReference type="Gene3D" id="2.60.40.2030">
    <property type="match status" value="1"/>
</dbReference>
<dbReference type="SUPFAM" id="SSF49785">
    <property type="entry name" value="Galactose-binding domain-like"/>
    <property type="match status" value="2"/>
</dbReference>
<dbReference type="InterPro" id="IPR005087">
    <property type="entry name" value="CBM11"/>
</dbReference>
<feature type="signal peptide" evidence="5">
    <location>
        <begin position="1"/>
        <end position="23"/>
    </location>
</feature>
<evidence type="ECO:0000313" key="8">
    <source>
        <dbReference type="Proteomes" id="UP000286734"/>
    </source>
</evidence>
<dbReference type="SUPFAM" id="SSF49899">
    <property type="entry name" value="Concanavalin A-like lectins/glucanases"/>
    <property type="match status" value="1"/>
</dbReference>
<feature type="domain" description="GH16" evidence="6">
    <location>
        <begin position="430"/>
        <end position="692"/>
    </location>
</feature>
<dbReference type="InterPro" id="IPR003644">
    <property type="entry name" value="Calx_beta"/>
</dbReference>
<reference evidence="7 8" key="1">
    <citation type="journal article" date="2019" name="Extremophiles">
        <title>Biogeography of thermophiles and predominance of Thermus scotoductus in domestic water heaters.</title>
        <authorList>
            <person name="Wilpiszeski R.L."/>
            <person name="Zhang Z."/>
            <person name="House C.H."/>
        </authorList>
    </citation>
    <scope>NUCLEOTIDE SEQUENCE [LARGE SCALE GENOMIC DNA]</scope>
    <source>
        <strain evidence="7 8">34_S34</strain>
    </source>
</reference>
<dbReference type="RefSeq" id="WP_126201130.1">
    <property type="nucleotide sequence ID" value="NZ_PELP01000579.1"/>
</dbReference>
<dbReference type="PROSITE" id="PS51762">
    <property type="entry name" value="GH16_2"/>
    <property type="match status" value="1"/>
</dbReference>
<keyword evidence="3" id="KW-0677">Repeat</keyword>
<dbReference type="GO" id="GO:0030245">
    <property type="term" value="P:cellulose catabolic process"/>
    <property type="evidence" value="ECO:0007669"/>
    <property type="project" value="InterPro"/>
</dbReference>
<dbReference type="Pfam" id="PF00722">
    <property type="entry name" value="Glyco_hydro_16"/>
    <property type="match status" value="1"/>
</dbReference>
<dbReference type="InterPro" id="IPR050546">
    <property type="entry name" value="Glycosyl_Hydrlase_16"/>
</dbReference>
<comment type="similarity">
    <text evidence="1">Belongs to the glycosyl hydrolase 16 family.</text>
</comment>
<proteinExistence type="inferred from homology"/>
<dbReference type="GO" id="GO:0008810">
    <property type="term" value="F:cellulase activity"/>
    <property type="evidence" value="ECO:0007669"/>
    <property type="project" value="InterPro"/>
</dbReference>
<dbReference type="PANTHER" id="PTHR10963:SF55">
    <property type="entry name" value="GLYCOSIDE HYDROLASE FAMILY 16 PROTEIN"/>
    <property type="match status" value="1"/>
</dbReference>
<dbReference type="EMBL" id="PELP01000579">
    <property type="protein sequence ID" value="RTG99430.1"/>
    <property type="molecule type" value="Genomic_DNA"/>
</dbReference>
<evidence type="ECO:0000313" key="7">
    <source>
        <dbReference type="EMBL" id="RTG99430.1"/>
    </source>
</evidence>
<comment type="caution">
    <text evidence="7">The sequence shown here is derived from an EMBL/GenBank/DDBJ whole genome shotgun (WGS) entry which is preliminary data.</text>
</comment>
<dbReference type="InterPro" id="IPR000757">
    <property type="entry name" value="Beta-glucanase-like"/>
</dbReference>
<protein>
    <recommendedName>
        <fullName evidence="6">GH16 domain-containing protein</fullName>
    </recommendedName>
</protein>
<dbReference type="PANTHER" id="PTHR10963">
    <property type="entry name" value="GLYCOSYL HYDROLASE-RELATED"/>
    <property type="match status" value="1"/>
</dbReference>
<dbReference type="Pfam" id="PF03160">
    <property type="entry name" value="Calx-beta"/>
    <property type="match status" value="1"/>
</dbReference>
<evidence type="ECO:0000256" key="1">
    <source>
        <dbReference type="ARBA" id="ARBA00006865"/>
    </source>
</evidence>
<dbReference type="SMART" id="SM00237">
    <property type="entry name" value="Calx_beta"/>
    <property type="match status" value="1"/>
</dbReference>
<dbReference type="SUPFAM" id="SSF141072">
    <property type="entry name" value="CalX-like"/>
    <property type="match status" value="1"/>
</dbReference>
<dbReference type="GO" id="GO:0007154">
    <property type="term" value="P:cell communication"/>
    <property type="evidence" value="ECO:0007669"/>
    <property type="project" value="InterPro"/>
</dbReference>
<dbReference type="AlphaFoldDB" id="A0A430QWG0"/>
<gene>
    <name evidence="7" type="ORF">CSW47_15905</name>
</gene>
<dbReference type="InterPro" id="IPR013320">
    <property type="entry name" value="ConA-like_dom_sf"/>
</dbReference>
<evidence type="ECO:0000256" key="5">
    <source>
        <dbReference type="SAM" id="SignalP"/>
    </source>
</evidence>
<evidence type="ECO:0000256" key="3">
    <source>
        <dbReference type="ARBA" id="ARBA00022737"/>
    </source>
</evidence>
<evidence type="ECO:0000256" key="4">
    <source>
        <dbReference type="ARBA" id="ARBA00022837"/>
    </source>
</evidence>
<dbReference type="Gene3D" id="2.60.120.200">
    <property type="match status" value="1"/>
</dbReference>
<sequence length="760" mass="83624">MLKKTLSGLLILAALAVGQTSQAPHLVIDNFERDTLPFGQDPNGIGVGYVAWNHPSARASIALTKTPPAQPPGFPKENTVLKLDLTIGPGQWAGFSHAFTNDQANAWLSQDWSGYEGITFWLYGNNTGGTLFFDIIENRNPGSTRDDAERWSVDIPDTFTGWKQFSFTWDKFRRKEIGNGAPNDGLTLKEVHGYAVGGFGTKDMGSHSYYVDHVALFGTREVALQVAFAETTYRVQEGQEARVKVALTRPAEKPVSVRYRTAESLALPGRDFTPIQGTLTLPAGQTEATLTLKTFDTPKHEGNRGLILVLYDAQGAELGAVYRTHVVIEDDEAEDPLLLEDFEGGHGFEAQGPVVPTTLTLPPNDPRALPGQQGYEGVLQVNLLGGPAGLLRRFAEPRDFSQAQGLSFWFYGTGSGKTITLELLDNPTKTTEDLSPTEWQPIFSEEFDGPSGTPPDPARWTPQIGDGTLYGIPGWGNAELQYYTDKPENAQLDGQGNLVLSLKKAQEDLACWYGPCQYTSARLVSAKKLEVKYGRIEARIRVPDGPAGLWPAFWMLGSDIDRVGWPECGEIDIMEYVSRMPNSIFGTLHGPGYSGGGGKGMVLDLGRPVYSDYHVFAVEWEPGVVRWYLDGQQYFQVTSADVAPNRWVFDKPFFLILNMAIGGNLGGPVATNMPLPQELKVDYIRVYGAPDTAERFEASFVDDFTGWKQITLPFTAFRRSSSQPDGAPDDGLTLTWVMGYGFRLPEGLQASFLLDQIRLY</sequence>
<feature type="chain" id="PRO_5019260088" description="GH16 domain-containing protein" evidence="5">
    <location>
        <begin position="24"/>
        <end position="760"/>
    </location>
</feature>
<accession>A0A430QWG0</accession>
<keyword evidence="4" id="KW-0106">Calcium</keyword>